<feature type="compositionally biased region" description="Low complexity" evidence="2">
    <location>
        <begin position="290"/>
        <end position="304"/>
    </location>
</feature>
<dbReference type="Proteomes" id="UP001189429">
    <property type="component" value="Unassembled WGS sequence"/>
</dbReference>
<protein>
    <recommendedName>
        <fullName evidence="5">Reverse transcriptase Ty1/copia-type domain-containing protein</fullName>
    </recommendedName>
</protein>
<evidence type="ECO:0008006" key="5">
    <source>
        <dbReference type="Google" id="ProtNLM"/>
    </source>
</evidence>
<feature type="coiled-coil region" evidence="1">
    <location>
        <begin position="171"/>
        <end position="198"/>
    </location>
</feature>
<keyword evidence="4" id="KW-1185">Reference proteome</keyword>
<evidence type="ECO:0000313" key="4">
    <source>
        <dbReference type="Proteomes" id="UP001189429"/>
    </source>
</evidence>
<feature type="compositionally biased region" description="Low complexity" evidence="2">
    <location>
        <begin position="311"/>
        <end position="321"/>
    </location>
</feature>
<accession>A0ABN9TEE7</accession>
<feature type="compositionally biased region" description="Basic and acidic residues" evidence="2">
    <location>
        <begin position="275"/>
        <end position="286"/>
    </location>
</feature>
<evidence type="ECO:0000256" key="2">
    <source>
        <dbReference type="SAM" id="MobiDB-lite"/>
    </source>
</evidence>
<evidence type="ECO:0000256" key="1">
    <source>
        <dbReference type="SAM" id="Coils"/>
    </source>
</evidence>
<comment type="caution">
    <text evidence="3">The sequence shown here is derived from an EMBL/GenBank/DDBJ whole genome shotgun (WGS) entry which is preliminary data.</text>
</comment>
<sequence>MEAQLLAQQQQIADLLATVQQLQAHQRQQQQQAQPAAPAVRIAQRFEGVLDAKIMGKVKQFDGTRSSWSTWEFHWRAYMLDEKDLEHLDDAKTAAMSVDDVDWEDLSTRLYYMLLVLAMPEDSAGETIMRNVLHGEGGQAWVCLKAEYEPNEPGNVVARMRQLMPTRFPTNADVANEIEKLDLEISKYEKAADEQVSDNIKKGLLLGALQKESGLQKHVFRNLRNLATYPEVKNEVLSALEDKPNHPRRWCSHYEKPNHVKDDCRKFKRETEAKAEAKTKAKDEKKQRRATTAALAAAGAQGPRGAHHHQGPSTSPSSQTLTPNAVYAMTQLTGPGSSGATSTASALPAMPLGVRGTNGLFADQDTIQPKCIFALSVEMSKQGSRSAGRARSRGRDDGDSVRIAAARGVQWIMVDSGDQVTAFPYKMLKDKGYELASSRISQLQAIDGTQAQHYGRTDVRLKTGQGVIQISAEAADVEFPVLSTDAITKQGKSVIHSPLGDWIVDSPISLPTAASSFKRTKDRGTCYLEYDEMLDSGATGKRAARMAAIAEPDNFEEVGDEQLGEQLYIGATRKTLPAQVPDTQDRRQRPTALGPGPSENVTLKAKELSRPGQPSAEERRAHVAHHLPFRSRCSECAMGRGKGALHETSSEEKKEGEYPVVEMDFFFVATDEIARKCPVMNGYVVKVVDFRKLEQKGRGEMPAILNVADCRSNASATLFGSKQMGDYKAHCVAKLIDSWGRTTVILLTDGENAIVAVAERVKKLRSHSTAARQGPAYSSKSMGRIEGCKLELTDSSLAFLANAVGWYIARFQPRSRGGSSYKYLFGREYTGEVAEVGEQAWRRIAPRVAAGQGKFEARFAKGIWVGKSEFDDQHLVVDLQRGLLKVRAVRRMPEEFRWNAELVKQIDVAPWAPVPERVKSIIRKSMYITENMLNAHGPTDNCPKCSCGKGQHSGQRRQRFETIAQERLGAKLLEETEGGEIIEPNKRQRIGTLVKAPEVVLLAGLSVCELAVCEEDDDQEEGPPWDVIPKAAERCDGLCEGRVGRCACRCDRDGERACRRCLIGAAKKLNPDAEFAASLCAPRSRRRTSERCDWSREPEPAAKIHYDYYTGEPLDEIKYQKGKADELQAMAEHGVHRKIRIADCVPGGKHVGGFPIAHEKAGEVRRRFVATEVAHQHREDNHQGTPPLAMIRSILSLAASKPDKDGKHRRCIRIWDVRKAFFNSDLHEKIYVHPGSELCERGCCWELLKALCRTRLASQLRGESVKATSDDAGGKALKGAPGMFYFANLCGDGNDATMGVHGDDFIAEGHIATLDQLDEVLSTEYEITSSPPLGPGHPGVARYLKRSCGYVDQLPETLLPGFFWHADPKHVSEIIKEGAKMVDTPGTKAI</sequence>
<organism evidence="3 4">
    <name type="scientific">Prorocentrum cordatum</name>
    <dbReference type="NCBI Taxonomy" id="2364126"/>
    <lineage>
        <taxon>Eukaryota</taxon>
        <taxon>Sar</taxon>
        <taxon>Alveolata</taxon>
        <taxon>Dinophyceae</taxon>
        <taxon>Prorocentrales</taxon>
        <taxon>Prorocentraceae</taxon>
        <taxon>Prorocentrum</taxon>
    </lineage>
</organism>
<feature type="region of interest" description="Disordered" evidence="2">
    <location>
        <begin position="574"/>
        <end position="601"/>
    </location>
</feature>
<name>A0ABN9TEE7_9DINO</name>
<reference evidence="3" key="1">
    <citation type="submission" date="2023-10" db="EMBL/GenBank/DDBJ databases">
        <authorList>
            <person name="Chen Y."/>
            <person name="Shah S."/>
            <person name="Dougan E. K."/>
            <person name="Thang M."/>
            <person name="Chan C."/>
        </authorList>
    </citation>
    <scope>NUCLEOTIDE SEQUENCE [LARGE SCALE GENOMIC DNA]</scope>
</reference>
<feature type="region of interest" description="Disordered" evidence="2">
    <location>
        <begin position="275"/>
        <end position="321"/>
    </location>
</feature>
<evidence type="ECO:0000313" key="3">
    <source>
        <dbReference type="EMBL" id="CAK0844151.1"/>
    </source>
</evidence>
<feature type="coiled-coil region" evidence="1">
    <location>
        <begin position="5"/>
        <end position="32"/>
    </location>
</feature>
<proteinExistence type="predicted"/>
<dbReference type="EMBL" id="CAUYUJ010014637">
    <property type="protein sequence ID" value="CAK0844151.1"/>
    <property type="molecule type" value="Genomic_DNA"/>
</dbReference>
<gene>
    <name evidence="3" type="ORF">PCOR1329_LOCUS38315</name>
</gene>
<keyword evidence="1" id="KW-0175">Coiled coil</keyword>